<gene>
    <name evidence="7" type="primary">rpsD</name>
    <name evidence="11" type="ORF">ASB62_10000</name>
</gene>
<dbReference type="OrthoDB" id="9803672at2"/>
<dbReference type="GO" id="GO:0042274">
    <property type="term" value="P:ribosomal small subunit biogenesis"/>
    <property type="evidence" value="ECO:0007669"/>
    <property type="project" value="TreeGrafter"/>
</dbReference>
<keyword evidence="12" id="KW-1185">Reference proteome</keyword>
<sequence length="203" mass="23110">MARFRGSITKVSRRLGVALSPKAEKYLERRPFAPGQHGQSRKGKVSEYALQLREKQKMKYLYGILEKQFRNYYKKAVAQRGVTGDNLVKLLERRLDNVVFRSGFSASRAGARQLVSHGHLVVNGKKVNIPSFQVSPGDLIEFRQRSRNMGAVTDSLGKAPESRFPSWIQVDKANQKAVFLSVPEREDIQEPFNEQLVVELYSK</sequence>
<evidence type="ECO:0000259" key="10">
    <source>
        <dbReference type="SMART" id="SM01390"/>
    </source>
</evidence>
<dbReference type="CDD" id="cd00165">
    <property type="entry name" value="S4"/>
    <property type="match status" value="1"/>
</dbReference>
<dbReference type="SUPFAM" id="SSF55174">
    <property type="entry name" value="Alpha-L RNA-binding motif"/>
    <property type="match status" value="1"/>
</dbReference>
<evidence type="ECO:0000256" key="1">
    <source>
        <dbReference type="ARBA" id="ARBA00007465"/>
    </source>
</evidence>
<evidence type="ECO:0000256" key="7">
    <source>
        <dbReference type="HAMAP-Rule" id="MF_01306"/>
    </source>
</evidence>
<dbReference type="Gene3D" id="3.10.290.10">
    <property type="entry name" value="RNA-binding S4 domain"/>
    <property type="match status" value="1"/>
</dbReference>
<evidence type="ECO:0000256" key="5">
    <source>
        <dbReference type="ARBA" id="ARBA00023274"/>
    </source>
</evidence>
<dbReference type="InterPro" id="IPR036986">
    <property type="entry name" value="S4_RNA-bd_sf"/>
</dbReference>
<dbReference type="GO" id="GO:0006412">
    <property type="term" value="P:translation"/>
    <property type="evidence" value="ECO:0007669"/>
    <property type="project" value="UniProtKB-UniRule"/>
</dbReference>
<keyword evidence="4 7" id="KW-0689">Ribosomal protein</keyword>
<dbReference type="GO" id="GO:0019843">
    <property type="term" value="F:rRNA binding"/>
    <property type="evidence" value="ECO:0007669"/>
    <property type="project" value="UniProtKB-UniRule"/>
</dbReference>
<dbReference type="InterPro" id="IPR001912">
    <property type="entry name" value="Ribosomal_uS4_N"/>
</dbReference>
<dbReference type="Proteomes" id="UP000053937">
    <property type="component" value="Unassembled WGS sequence"/>
</dbReference>
<dbReference type="InterPro" id="IPR002942">
    <property type="entry name" value="S4_RNA-bd"/>
</dbReference>
<dbReference type="Pfam" id="PF01479">
    <property type="entry name" value="S4"/>
    <property type="match status" value="1"/>
</dbReference>
<protein>
    <recommendedName>
        <fullName evidence="6 7">Small ribosomal subunit protein uS4</fullName>
    </recommendedName>
</protein>
<comment type="function">
    <text evidence="7">One of the primary rRNA binding proteins, it binds directly to 16S rRNA where it nucleates assembly of the body of the 30S subunit.</text>
</comment>
<dbReference type="FunFam" id="3.10.290.10:FF:000001">
    <property type="entry name" value="30S ribosomal protein S4"/>
    <property type="match status" value="1"/>
</dbReference>
<organism evidence="11 12">
    <name type="scientific">Chlorobium limicola</name>
    <dbReference type="NCBI Taxonomy" id="1092"/>
    <lineage>
        <taxon>Bacteria</taxon>
        <taxon>Pseudomonadati</taxon>
        <taxon>Chlorobiota</taxon>
        <taxon>Chlorobiia</taxon>
        <taxon>Chlorobiales</taxon>
        <taxon>Chlorobiaceae</taxon>
        <taxon>Chlorobium/Pelodictyon group</taxon>
        <taxon>Chlorobium</taxon>
    </lineage>
</organism>
<dbReference type="InterPro" id="IPR005709">
    <property type="entry name" value="Ribosomal_uS4_bac-type"/>
</dbReference>
<keyword evidence="2 7" id="KW-0699">rRNA-binding</keyword>
<evidence type="ECO:0000313" key="11">
    <source>
        <dbReference type="EMBL" id="KUL20258.1"/>
    </source>
</evidence>
<comment type="caution">
    <text evidence="11">The sequence shown here is derived from an EMBL/GenBank/DDBJ whole genome shotgun (WGS) entry which is preliminary data.</text>
</comment>
<dbReference type="InterPro" id="IPR018079">
    <property type="entry name" value="Ribosomal_uS4_CS"/>
</dbReference>
<dbReference type="Gene3D" id="1.10.1050.10">
    <property type="entry name" value="Ribosomal Protein S4 Delta 41, Chain A, domain 1"/>
    <property type="match status" value="1"/>
</dbReference>
<dbReference type="SMART" id="SM00363">
    <property type="entry name" value="S4"/>
    <property type="match status" value="1"/>
</dbReference>
<evidence type="ECO:0000313" key="12">
    <source>
        <dbReference type="Proteomes" id="UP000053937"/>
    </source>
</evidence>
<dbReference type="SMART" id="SM01390">
    <property type="entry name" value="Ribosomal_S4"/>
    <property type="match status" value="1"/>
</dbReference>
<evidence type="ECO:0000256" key="3">
    <source>
        <dbReference type="ARBA" id="ARBA00022884"/>
    </source>
</evidence>
<feature type="domain" description="Small ribosomal subunit protein uS4 N-terminal" evidence="10">
    <location>
        <begin position="3"/>
        <end position="92"/>
    </location>
</feature>
<dbReference type="NCBIfam" id="NF003717">
    <property type="entry name" value="PRK05327.1"/>
    <property type="match status" value="1"/>
</dbReference>
<evidence type="ECO:0000256" key="6">
    <source>
        <dbReference type="ARBA" id="ARBA00035254"/>
    </source>
</evidence>
<keyword evidence="3 7" id="KW-0694">RNA-binding</keyword>
<evidence type="ECO:0000256" key="8">
    <source>
        <dbReference type="RuleBase" id="RU003699"/>
    </source>
</evidence>
<dbReference type="EMBL" id="LMBR01000251">
    <property type="protein sequence ID" value="KUL20258.1"/>
    <property type="molecule type" value="Genomic_DNA"/>
</dbReference>
<accession>A0A101J4U8</accession>
<dbReference type="GO" id="GO:0003735">
    <property type="term" value="F:structural constituent of ribosome"/>
    <property type="evidence" value="ECO:0007669"/>
    <property type="project" value="InterPro"/>
</dbReference>
<evidence type="ECO:0000256" key="2">
    <source>
        <dbReference type="ARBA" id="ARBA00022730"/>
    </source>
</evidence>
<dbReference type="PANTHER" id="PTHR11831">
    <property type="entry name" value="30S 40S RIBOSOMAL PROTEIN"/>
    <property type="match status" value="1"/>
</dbReference>
<dbReference type="GO" id="GO:0015935">
    <property type="term" value="C:small ribosomal subunit"/>
    <property type="evidence" value="ECO:0007669"/>
    <property type="project" value="InterPro"/>
</dbReference>
<dbReference type="HAMAP" id="MF_01306_B">
    <property type="entry name" value="Ribosomal_uS4_B"/>
    <property type="match status" value="1"/>
</dbReference>
<comment type="similarity">
    <text evidence="1 7 8">Belongs to the universal ribosomal protein uS4 family.</text>
</comment>
<dbReference type="Pfam" id="PF00163">
    <property type="entry name" value="Ribosomal_S4"/>
    <property type="match status" value="1"/>
</dbReference>
<dbReference type="InterPro" id="IPR022801">
    <property type="entry name" value="Ribosomal_uS4"/>
</dbReference>
<dbReference type="PANTHER" id="PTHR11831:SF4">
    <property type="entry name" value="SMALL RIBOSOMAL SUBUNIT PROTEIN US4M"/>
    <property type="match status" value="1"/>
</dbReference>
<dbReference type="NCBIfam" id="TIGR01017">
    <property type="entry name" value="rpsD_bact"/>
    <property type="match status" value="1"/>
</dbReference>
<name>A0A101J4U8_CHLLI</name>
<dbReference type="RefSeq" id="WP_059139736.1">
    <property type="nucleotide sequence ID" value="NZ_LMBR01000251.1"/>
</dbReference>
<keyword evidence="5 7" id="KW-0687">Ribonucleoprotein</keyword>
<evidence type="ECO:0000256" key="4">
    <source>
        <dbReference type="ARBA" id="ARBA00022980"/>
    </source>
</evidence>
<feature type="domain" description="RNA-binding S4" evidence="9">
    <location>
        <begin position="93"/>
        <end position="151"/>
    </location>
</feature>
<comment type="subunit">
    <text evidence="7">Part of the 30S ribosomal subunit. Contacts protein S5. The interaction surface between S4 and S5 is involved in control of translational fidelity.</text>
</comment>
<proteinExistence type="inferred from homology"/>
<dbReference type="AlphaFoldDB" id="A0A101J4U8"/>
<evidence type="ECO:0000259" key="9">
    <source>
        <dbReference type="SMART" id="SM00363"/>
    </source>
</evidence>
<comment type="function">
    <text evidence="7">With S5 and S12 plays an important role in translational accuracy.</text>
</comment>
<reference evidence="11 12" key="1">
    <citation type="submission" date="2015-10" db="EMBL/GenBank/DDBJ databases">
        <title>Draft Genome Sequence of Chlorobium limicola strain Frasassi Growing under Artificial Lighting in the Frasassi Cave System.</title>
        <authorList>
            <person name="Mansor M."/>
            <person name="Macalady J."/>
        </authorList>
    </citation>
    <scope>NUCLEOTIDE SEQUENCE [LARGE SCALE GENOMIC DNA]</scope>
    <source>
        <strain evidence="11 12">Frasassi</strain>
    </source>
</reference>
<dbReference type="PROSITE" id="PS00632">
    <property type="entry name" value="RIBOSOMAL_S4"/>
    <property type="match status" value="1"/>
</dbReference>
<dbReference type="PROSITE" id="PS50889">
    <property type="entry name" value="S4"/>
    <property type="match status" value="1"/>
</dbReference>